<gene>
    <name evidence="2" type="ORF">M2283_003194</name>
</gene>
<evidence type="ECO:0000259" key="1">
    <source>
        <dbReference type="PROSITE" id="PS50126"/>
    </source>
</evidence>
<feature type="domain" description="S1 motif" evidence="1">
    <location>
        <begin position="15"/>
        <end position="78"/>
    </location>
</feature>
<dbReference type="EMBL" id="JARXVH010000004">
    <property type="protein sequence ID" value="MDH6215890.1"/>
    <property type="molecule type" value="Genomic_DNA"/>
</dbReference>
<dbReference type="SUPFAM" id="SSF50249">
    <property type="entry name" value="Nucleic acid-binding proteins"/>
    <property type="match status" value="1"/>
</dbReference>
<proteinExistence type="predicted"/>
<name>A0ABT6LIV8_9ACTN</name>
<dbReference type="RefSeq" id="WP_280876847.1">
    <property type="nucleotide sequence ID" value="NZ_JARXVH010000004.1"/>
</dbReference>
<evidence type="ECO:0000313" key="3">
    <source>
        <dbReference type="Proteomes" id="UP001160499"/>
    </source>
</evidence>
<dbReference type="InterPro" id="IPR003029">
    <property type="entry name" value="S1_domain"/>
</dbReference>
<dbReference type="InterPro" id="IPR012340">
    <property type="entry name" value="NA-bd_OB-fold"/>
</dbReference>
<dbReference type="PROSITE" id="PS50126">
    <property type="entry name" value="S1"/>
    <property type="match status" value="1"/>
</dbReference>
<dbReference type="Pfam" id="PF00575">
    <property type="entry name" value="S1"/>
    <property type="match status" value="1"/>
</dbReference>
<sequence length="98" mass="10953">MTNPEVPEAEMRLVGSIVEGEATAVFPWGVIVDLGLSRDGLIDVLYIDDDDNYQVGDRVSCCLSDFDEMKNKFILRPPGQVPVAERLRRLEEQRGLSS</sequence>
<dbReference type="Gene3D" id="2.40.50.140">
    <property type="entry name" value="Nucleic acid-binding proteins"/>
    <property type="match status" value="1"/>
</dbReference>
<evidence type="ECO:0000313" key="2">
    <source>
        <dbReference type="EMBL" id="MDH6215890.1"/>
    </source>
</evidence>
<protein>
    <submittedName>
        <fullName evidence="2">RNA-binding protein with RPS1 domain</fullName>
    </submittedName>
</protein>
<dbReference type="SMART" id="SM00316">
    <property type="entry name" value="S1"/>
    <property type="match status" value="1"/>
</dbReference>
<comment type="caution">
    <text evidence="2">The sequence shown here is derived from an EMBL/GenBank/DDBJ whole genome shotgun (WGS) entry which is preliminary data.</text>
</comment>
<accession>A0ABT6LIV8</accession>
<organism evidence="2 3">
    <name type="scientific">Streptomyces pseudovenezuelae</name>
    <dbReference type="NCBI Taxonomy" id="67350"/>
    <lineage>
        <taxon>Bacteria</taxon>
        <taxon>Bacillati</taxon>
        <taxon>Actinomycetota</taxon>
        <taxon>Actinomycetes</taxon>
        <taxon>Kitasatosporales</taxon>
        <taxon>Streptomycetaceae</taxon>
        <taxon>Streptomyces</taxon>
        <taxon>Streptomyces aurantiacus group</taxon>
    </lineage>
</organism>
<keyword evidence="3" id="KW-1185">Reference proteome</keyword>
<reference evidence="2 3" key="1">
    <citation type="submission" date="2023-04" db="EMBL/GenBank/DDBJ databases">
        <title>Forest soil microbial communities from Buena Vista Peninsula, Colon Province, Panama.</title>
        <authorList>
            <person name="Bouskill N."/>
        </authorList>
    </citation>
    <scope>NUCLEOTIDE SEQUENCE [LARGE SCALE GENOMIC DNA]</scope>
    <source>
        <strain evidence="2 3">GGS1</strain>
    </source>
</reference>
<dbReference type="Proteomes" id="UP001160499">
    <property type="component" value="Unassembled WGS sequence"/>
</dbReference>